<dbReference type="GO" id="GO:0046872">
    <property type="term" value="F:metal ion binding"/>
    <property type="evidence" value="ECO:0007669"/>
    <property type="project" value="InterPro"/>
</dbReference>
<dbReference type="RefSeq" id="WP_218854432.1">
    <property type="nucleotide sequence ID" value="NZ_OBDY01000005.1"/>
</dbReference>
<gene>
    <name evidence="2" type="ORF">SAMN05421748_10524</name>
</gene>
<sequence length="241" mass="25809">MPDVIDDLEAEQDQLETVLGELTPAEWLTPSAAAGWTVTDVVLHLAQTEEAVSAPSGAPDWRRFGATVDEAMDAMVRAEGAGPPAVFERWRAARRASVRTLRAADPEKRIPWVAAALKPRTLATTRLAEHWAHALDITDPLAVDYPDTARLRHIAWLGHSTLPYAFRLAGLPAAEVRCALTAPDGATWQFGAPGAASVITGPAAAFCRVGARRLTPSDSGLRTEGPHAGTALRLLRNYADV</sequence>
<feature type="domain" description="Mycothiol-dependent maleylpyruvate isomerase metal-binding" evidence="1">
    <location>
        <begin position="8"/>
        <end position="137"/>
    </location>
</feature>
<evidence type="ECO:0000259" key="1">
    <source>
        <dbReference type="Pfam" id="PF11716"/>
    </source>
</evidence>
<dbReference type="InterPro" id="IPR017517">
    <property type="entry name" value="Maleyloyr_isom"/>
</dbReference>
<dbReference type="AlphaFoldDB" id="A0A285HMW5"/>
<dbReference type="SUPFAM" id="SSF109854">
    <property type="entry name" value="DinB/YfiT-like putative metalloenzymes"/>
    <property type="match status" value="1"/>
</dbReference>
<dbReference type="Proteomes" id="UP000219612">
    <property type="component" value="Unassembled WGS sequence"/>
</dbReference>
<dbReference type="Pfam" id="PF11716">
    <property type="entry name" value="MDMPI_N"/>
    <property type="match status" value="1"/>
</dbReference>
<evidence type="ECO:0000313" key="2">
    <source>
        <dbReference type="EMBL" id="SNY37004.1"/>
    </source>
</evidence>
<evidence type="ECO:0000313" key="3">
    <source>
        <dbReference type="Proteomes" id="UP000219612"/>
    </source>
</evidence>
<proteinExistence type="predicted"/>
<name>A0A285HMW5_9ACTN</name>
<dbReference type="InterPro" id="IPR024344">
    <property type="entry name" value="MDMPI_metal-binding"/>
</dbReference>
<dbReference type="InterPro" id="IPR034660">
    <property type="entry name" value="DinB/YfiT-like"/>
</dbReference>
<reference evidence="2 3" key="1">
    <citation type="submission" date="2017-09" db="EMBL/GenBank/DDBJ databases">
        <authorList>
            <person name="Ehlers B."/>
            <person name="Leendertz F.H."/>
        </authorList>
    </citation>
    <scope>NUCLEOTIDE SEQUENCE [LARGE SCALE GENOMIC DNA]</scope>
    <source>
        <strain evidence="2 3">CGMCC 4.6857</strain>
    </source>
</reference>
<keyword evidence="3" id="KW-1185">Reference proteome</keyword>
<dbReference type="Gene3D" id="1.20.120.450">
    <property type="entry name" value="dinb family like domain"/>
    <property type="match status" value="1"/>
</dbReference>
<dbReference type="EMBL" id="OBDY01000005">
    <property type="protein sequence ID" value="SNY37004.1"/>
    <property type="molecule type" value="Genomic_DNA"/>
</dbReference>
<accession>A0A285HMW5</accession>
<organism evidence="2 3">
    <name type="scientific">Paractinoplanes atraurantiacus</name>
    <dbReference type="NCBI Taxonomy" id="1036182"/>
    <lineage>
        <taxon>Bacteria</taxon>
        <taxon>Bacillati</taxon>
        <taxon>Actinomycetota</taxon>
        <taxon>Actinomycetes</taxon>
        <taxon>Micromonosporales</taxon>
        <taxon>Micromonosporaceae</taxon>
        <taxon>Paractinoplanes</taxon>
    </lineage>
</organism>
<dbReference type="NCBIfam" id="TIGR03083">
    <property type="entry name" value="maleylpyruvate isomerase family mycothiol-dependent enzyme"/>
    <property type="match status" value="1"/>
</dbReference>
<protein>
    <submittedName>
        <fullName evidence="2">TIGR03084 family protein</fullName>
    </submittedName>
</protein>